<organism evidence="4 5">
    <name type="scientific">Pseudallescheria apiosperma</name>
    <name type="common">Scedosporium apiospermum</name>
    <dbReference type="NCBI Taxonomy" id="563466"/>
    <lineage>
        <taxon>Eukaryota</taxon>
        <taxon>Fungi</taxon>
        <taxon>Dikarya</taxon>
        <taxon>Ascomycota</taxon>
        <taxon>Pezizomycotina</taxon>
        <taxon>Sordariomycetes</taxon>
        <taxon>Hypocreomycetidae</taxon>
        <taxon>Microascales</taxon>
        <taxon>Microascaceae</taxon>
        <taxon>Scedosporium</taxon>
    </lineage>
</organism>
<evidence type="ECO:0000313" key="4">
    <source>
        <dbReference type="EMBL" id="KEZ44008.1"/>
    </source>
</evidence>
<evidence type="ECO:0000256" key="2">
    <source>
        <dbReference type="SAM" id="SignalP"/>
    </source>
</evidence>
<dbReference type="VEuPathDB" id="FungiDB:SAPIO_CDS3724"/>
<gene>
    <name evidence="4" type="ORF">SAPIO_CDS3724</name>
</gene>
<accession>A0A084G9J6</accession>
<dbReference type="InterPro" id="IPR054293">
    <property type="entry name" value="DUF7029"/>
</dbReference>
<dbReference type="GeneID" id="27722796"/>
<dbReference type="Pfam" id="PF22974">
    <property type="entry name" value="DUF7029"/>
    <property type="match status" value="1"/>
</dbReference>
<keyword evidence="5" id="KW-1185">Reference proteome</keyword>
<feature type="signal peptide" evidence="2">
    <location>
        <begin position="1"/>
        <end position="19"/>
    </location>
</feature>
<feature type="chain" id="PRO_5001775389" description="DUF7029 domain-containing protein" evidence="2">
    <location>
        <begin position="20"/>
        <end position="722"/>
    </location>
</feature>
<sequence>MKFLSCAALVFGLLASAEAARGRPSRRPGADNTTVHKFKPSRRPGADVGRRKNLVPKKKVQLSYGAAADGVPGSIDMKLALNNPAVVLEDVDDVSGAVCGDGFVTVSFSNKEGLDEALEDWTEDKAFILITNHLGNCDAEFERGFFLANGFEANTKDLTIKVSAAKQGIEQVATNLQMNFTSIPGGTVTKRTVYDPSVSLTLSKGLDPNTVLYTDNKYFTLTANEAGFTSTVTFSGYIDYNFLLWKVEDLHFDIDTTFNAGVTLSADVLASYSKTLKFSPGSLSYDFVSVPGIVKVGPGIDFGIGCVFDASAAVGVTASVDVGIPKGNVHLDFLDSSKTTTSGWVPKYSATANITERARVGLDASLDLTLELAVELLAGLVDLSAGVTATPGFDNKFVLLGNQGAGIQGREAESEYNALTVRNDNPVLDPRQELACAKTNGVQLTTDFYFKVRAFATQWWEKEIYSFTKPLFKYCYACFGEVLIFPDVSTEHDVNAGAVQDMRSRGIVDVMSHAIQSTDGGTPPSTARTRIESTLDCEVSDTEKISEAVSQSTVIVSLLGPNLLRSFDPSTYTDFYKNLFPIMKQHNVRRIFAMGTFSIFRPEDHFSITRYLLVALVYTIANRGWQTATGIGRTFQDHGEGLDWTVFRIGGIPGGHDEESWKRDREDGEAFEGAVGEKGWSSSQRRGALARWLVDAVEDGKSQWIGKMPAVSRLYGSKRKVD</sequence>
<dbReference type="InterPro" id="IPR036291">
    <property type="entry name" value="NAD(P)-bd_dom_sf"/>
</dbReference>
<evidence type="ECO:0000256" key="1">
    <source>
        <dbReference type="SAM" id="MobiDB-lite"/>
    </source>
</evidence>
<name>A0A084G9J6_PSEDA</name>
<evidence type="ECO:0000313" key="5">
    <source>
        <dbReference type="Proteomes" id="UP000028545"/>
    </source>
</evidence>
<dbReference type="RefSeq" id="XP_016643807.1">
    <property type="nucleotide sequence ID" value="XM_016786464.1"/>
</dbReference>
<comment type="caution">
    <text evidence="4">The sequence shown here is derived from an EMBL/GenBank/DDBJ whole genome shotgun (WGS) entry which is preliminary data.</text>
</comment>
<reference evidence="4 5" key="1">
    <citation type="journal article" date="2014" name="Genome Announc.">
        <title>Draft genome sequence of the pathogenic fungus Scedosporium apiospermum.</title>
        <authorList>
            <person name="Vandeputte P."/>
            <person name="Ghamrawi S."/>
            <person name="Rechenmann M."/>
            <person name="Iltis A."/>
            <person name="Giraud S."/>
            <person name="Fleury M."/>
            <person name="Thornton C."/>
            <person name="Delhaes L."/>
            <person name="Meyer W."/>
            <person name="Papon N."/>
            <person name="Bouchara J.P."/>
        </authorList>
    </citation>
    <scope>NUCLEOTIDE SEQUENCE [LARGE SCALE GENOMIC DNA]</scope>
    <source>
        <strain evidence="4 5">IHEM 14462</strain>
    </source>
</reference>
<feature type="region of interest" description="Disordered" evidence="1">
    <location>
        <begin position="22"/>
        <end position="50"/>
    </location>
</feature>
<dbReference type="KEGG" id="sapo:SAPIO_CDS3724"/>
<proteinExistence type="predicted"/>
<dbReference type="OrthoDB" id="160645at2759"/>
<keyword evidence="2" id="KW-0732">Signal</keyword>
<dbReference type="HOGENOM" id="CLU_023307_0_0_1"/>
<dbReference type="Proteomes" id="UP000028545">
    <property type="component" value="Unassembled WGS sequence"/>
</dbReference>
<evidence type="ECO:0000259" key="3">
    <source>
        <dbReference type="Pfam" id="PF22974"/>
    </source>
</evidence>
<protein>
    <recommendedName>
        <fullName evidence="3">DUF7029 domain-containing protein</fullName>
    </recommendedName>
</protein>
<dbReference type="SUPFAM" id="SSF51735">
    <property type="entry name" value="NAD(P)-binding Rossmann-fold domains"/>
    <property type="match status" value="1"/>
</dbReference>
<dbReference type="Gene3D" id="3.40.50.720">
    <property type="entry name" value="NAD(P)-binding Rossmann-like Domain"/>
    <property type="match status" value="1"/>
</dbReference>
<feature type="domain" description="DUF7029" evidence="3">
    <location>
        <begin position="81"/>
        <end position="175"/>
    </location>
</feature>
<dbReference type="EMBL" id="JOWA01000089">
    <property type="protein sequence ID" value="KEZ44008.1"/>
    <property type="molecule type" value="Genomic_DNA"/>
</dbReference>
<dbReference type="AlphaFoldDB" id="A0A084G9J6"/>